<dbReference type="SUPFAM" id="SSF47090">
    <property type="entry name" value="PGBD-like"/>
    <property type="match status" value="1"/>
</dbReference>
<dbReference type="InterPro" id="IPR038063">
    <property type="entry name" value="Transpep_catalytic_dom"/>
</dbReference>
<dbReference type="InterPro" id="IPR036365">
    <property type="entry name" value="PGBD-like_sf"/>
</dbReference>
<dbReference type="Gene3D" id="2.40.440.10">
    <property type="entry name" value="L,D-transpeptidase catalytic domain-like"/>
    <property type="match status" value="1"/>
</dbReference>
<keyword evidence="4 7" id="KW-0133">Cell shape</keyword>
<feature type="compositionally biased region" description="Polar residues" evidence="8">
    <location>
        <begin position="261"/>
        <end position="277"/>
    </location>
</feature>
<dbReference type="PANTHER" id="PTHR41533:SF2">
    <property type="entry name" value="BLR7131 PROTEIN"/>
    <property type="match status" value="1"/>
</dbReference>
<evidence type="ECO:0000256" key="4">
    <source>
        <dbReference type="ARBA" id="ARBA00022960"/>
    </source>
</evidence>
<evidence type="ECO:0000256" key="2">
    <source>
        <dbReference type="ARBA" id="ARBA00005992"/>
    </source>
</evidence>
<dbReference type="AlphaFoldDB" id="A0A1Q2M326"/>
<keyword evidence="5 7" id="KW-0573">Peptidoglycan synthesis</keyword>
<dbReference type="EMBL" id="CP019650">
    <property type="protein sequence ID" value="AQQ66632.1"/>
    <property type="molecule type" value="Genomic_DNA"/>
</dbReference>
<evidence type="ECO:0000313" key="11">
    <source>
        <dbReference type="Proteomes" id="UP000188219"/>
    </source>
</evidence>
<dbReference type="Gene3D" id="1.10.101.10">
    <property type="entry name" value="PGBD-like superfamily/PGBD"/>
    <property type="match status" value="1"/>
</dbReference>
<evidence type="ECO:0000313" key="10">
    <source>
        <dbReference type="EMBL" id="AQQ66632.1"/>
    </source>
</evidence>
<comment type="pathway">
    <text evidence="1 7">Cell wall biogenesis; peptidoglycan biosynthesis.</text>
</comment>
<feature type="active site" description="Proton donor/acceptor" evidence="7">
    <location>
        <position position="566"/>
    </location>
</feature>
<evidence type="ECO:0000256" key="6">
    <source>
        <dbReference type="ARBA" id="ARBA00023316"/>
    </source>
</evidence>
<organism evidence="10 11">
    <name type="scientific">Microbulbifer agarilyticus</name>
    <dbReference type="NCBI Taxonomy" id="260552"/>
    <lineage>
        <taxon>Bacteria</taxon>
        <taxon>Pseudomonadati</taxon>
        <taxon>Pseudomonadota</taxon>
        <taxon>Gammaproteobacteria</taxon>
        <taxon>Cellvibrionales</taxon>
        <taxon>Microbulbiferaceae</taxon>
        <taxon>Microbulbifer</taxon>
    </lineage>
</organism>
<evidence type="ECO:0000256" key="8">
    <source>
        <dbReference type="SAM" id="MobiDB-lite"/>
    </source>
</evidence>
<dbReference type="Pfam" id="PF01471">
    <property type="entry name" value="PG_binding_1"/>
    <property type="match status" value="1"/>
</dbReference>
<feature type="domain" description="L,D-TPase catalytic" evidence="9">
    <location>
        <begin position="436"/>
        <end position="614"/>
    </location>
</feature>
<accession>A0A1Q2M326</accession>
<dbReference type="Pfam" id="PF20142">
    <property type="entry name" value="Scaffold"/>
    <property type="match status" value="1"/>
</dbReference>
<dbReference type="Pfam" id="PF03734">
    <property type="entry name" value="YkuD"/>
    <property type="match status" value="1"/>
</dbReference>
<gene>
    <name evidence="10" type="ORF">Mag101_02450</name>
</gene>
<dbReference type="InterPro" id="IPR045380">
    <property type="entry name" value="LD_TPept_scaffold_dom"/>
</dbReference>
<evidence type="ECO:0000256" key="5">
    <source>
        <dbReference type="ARBA" id="ARBA00022984"/>
    </source>
</evidence>
<sequence length="663" mass="75972">MSYFIPERRKRKSALPLIFLGSLCVFALYYAFTANQETVPVLPENAVRPHLVNWLENNPDAWPAQDPIFNPIAVRRIYRRTDYRLLWFDNYSLSDTANDLLKQLTASSSGNPSSMVDYRYHLGYFDRTLRDTPQRLQMAAVLDVLLTDAFISYAQDTQLDKLRPKAPKHHPRLRLRDKHITPVNATEGGFQMVSQRSDTDTLLDGLQLANNSYSSQSGRQYFRGYNRGSKTVNRSRYYTQRSSQGRQVYSSGSRYAPSHNARYSTRSYPRPYTSNRSYPRVMPRFRSLSDEGSGLTPSHGEGLYVEENTPFGSDAQALREQLARYRNMAASGRWRPLPAGPAMTLGAKHANVIHLRNMLTVYGDYYGFGDDINSKKFDQRLHNAVVRFQIRHGLKPDGIVGKQTRQRMNISPSARARIIETNIRRREKLPANLGNRFIQVNIPGYRLNYVEQDRVKLSMNVVVGKKVHQTPEINTRVARVVFNPTWTVPRSILVSEILPKARANPHGMENLGYRVVNGSGEYLPLNSQNLKRAAAGGFLMRQKGGEQNILGRIKFEIPNSDDIYLHDTRAKSLFSLTDRDYSHGCVRLEKPRQLAEVLLQEEPGDWSRYRIEQLTTGDDTTEVRMSKNVKVYLTYWTAWVDGQGRMHFRPDIYGKDGLAANQF</sequence>
<evidence type="ECO:0000259" key="9">
    <source>
        <dbReference type="PROSITE" id="PS52029"/>
    </source>
</evidence>
<dbReference type="InterPro" id="IPR005490">
    <property type="entry name" value="LD_TPept_cat_dom"/>
</dbReference>
<dbReference type="InterPro" id="IPR036366">
    <property type="entry name" value="PGBDSf"/>
</dbReference>
<name>A0A1Q2M326_9GAMM</name>
<feature type="active site" description="Nucleophile" evidence="7">
    <location>
        <position position="585"/>
    </location>
</feature>
<dbReference type="OrthoDB" id="9778545at2"/>
<dbReference type="PANTHER" id="PTHR41533">
    <property type="entry name" value="L,D-TRANSPEPTIDASE HI_1667-RELATED"/>
    <property type="match status" value="1"/>
</dbReference>
<keyword evidence="3" id="KW-0808">Transferase</keyword>
<dbReference type="InterPro" id="IPR052905">
    <property type="entry name" value="LD-transpeptidase_YkuD-like"/>
</dbReference>
<dbReference type="GO" id="GO:0004180">
    <property type="term" value="F:carboxypeptidase activity"/>
    <property type="evidence" value="ECO:0007669"/>
    <property type="project" value="UniProtKB-ARBA"/>
</dbReference>
<dbReference type="eggNOG" id="COG2989">
    <property type="taxonomic scope" value="Bacteria"/>
</dbReference>
<feature type="compositionally biased region" description="Polar residues" evidence="8">
    <location>
        <begin position="238"/>
        <end position="253"/>
    </location>
</feature>
<dbReference type="RefSeq" id="WP_077400293.1">
    <property type="nucleotide sequence ID" value="NZ_CP019650.1"/>
</dbReference>
<dbReference type="STRING" id="260552.Mag101_02450"/>
<proteinExistence type="inferred from homology"/>
<dbReference type="CDD" id="cd16913">
    <property type="entry name" value="YkuD_like"/>
    <property type="match status" value="1"/>
</dbReference>
<dbReference type="KEGG" id="maga:Mag101_02450"/>
<dbReference type="UniPathway" id="UPA00219"/>
<dbReference type="GO" id="GO:0071555">
    <property type="term" value="P:cell wall organization"/>
    <property type="evidence" value="ECO:0007669"/>
    <property type="project" value="UniProtKB-UniRule"/>
</dbReference>
<dbReference type="Proteomes" id="UP000188219">
    <property type="component" value="Chromosome"/>
</dbReference>
<evidence type="ECO:0000256" key="3">
    <source>
        <dbReference type="ARBA" id="ARBA00022679"/>
    </source>
</evidence>
<dbReference type="GO" id="GO:0008360">
    <property type="term" value="P:regulation of cell shape"/>
    <property type="evidence" value="ECO:0007669"/>
    <property type="project" value="UniProtKB-UniRule"/>
</dbReference>
<protein>
    <submittedName>
        <fullName evidence="10">Murein L,D-transpeptidase</fullName>
    </submittedName>
</protein>
<feature type="region of interest" description="Disordered" evidence="8">
    <location>
        <begin position="238"/>
        <end position="306"/>
    </location>
</feature>
<evidence type="ECO:0000256" key="1">
    <source>
        <dbReference type="ARBA" id="ARBA00004752"/>
    </source>
</evidence>
<evidence type="ECO:0000256" key="7">
    <source>
        <dbReference type="PROSITE-ProRule" id="PRU01373"/>
    </source>
</evidence>
<keyword evidence="6 7" id="KW-0961">Cell wall biogenesis/degradation</keyword>
<reference evidence="10" key="1">
    <citation type="submission" date="2017-02" db="EMBL/GenBank/DDBJ databases">
        <title>Genome of Microbulbifer agarilyticus GP101.</title>
        <authorList>
            <person name="Jung J."/>
            <person name="Bae S.S."/>
            <person name="Baek K."/>
        </authorList>
    </citation>
    <scope>NUCLEOTIDE SEQUENCE [LARGE SCALE GENOMIC DNA]</scope>
    <source>
        <strain evidence="10">GP101</strain>
    </source>
</reference>
<comment type="similarity">
    <text evidence="2">Belongs to the YkuD family.</text>
</comment>
<keyword evidence="11" id="KW-1185">Reference proteome</keyword>
<dbReference type="GO" id="GO:0009252">
    <property type="term" value="P:peptidoglycan biosynthetic process"/>
    <property type="evidence" value="ECO:0007669"/>
    <property type="project" value="UniProtKB-UniPathway"/>
</dbReference>
<dbReference type="SUPFAM" id="SSF141523">
    <property type="entry name" value="L,D-transpeptidase catalytic domain-like"/>
    <property type="match status" value="1"/>
</dbReference>
<dbReference type="GO" id="GO:0016740">
    <property type="term" value="F:transferase activity"/>
    <property type="evidence" value="ECO:0007669"/>
    <property type="project" value="UniProtKB-KW"/>
</dbReference>
<dbReference type="PROSITE" id="PS52029">
    <property type="entry name" value="LD_TPASE"/>
    <property type="match status" value="1"/>
</dbReference>
<dbReference type="InterPro" id="IPR002477">
    <property type="entry name" value="Peptidoglycan-bd-like"/>
</dbReference>